<protein>
    <submittedName>
        <fullName evidence="2">Uncharacterized protein</fullName>
    </submittedName>
</protein>
<evidence type="ECO:0000256" key="1">
    <source>
        <dbReference type="SAM" id="MobiDB-lite"/>
    </source>
</evidence>
<accession>A0A6G0JJC3</accession>
<dbReference type="EMBL" id="QXFX01006583">
    <property type="protein sequence ID" value="KAE9058268.1"/>
    <property type="molecule type" value="Genomic_DNA"/>
</dbReference>
<proteinExistence type="predicted"/>
<gene>
    <name evidence="2" type="ORF">PF010_g31061</name>
</gene>
<feature type="compositionally biased region" description="Polar residues" evidence="1">
    <location>
        <begin position="1"/>
        <end position="12"/>
    </location>
</feature>
<sequence>MRVHLTKQQQLDLCTHRRTPQPTGARHLGAGDLQAQAPAQ</sequence>
<name>A0A6G0JJC3_9STRA</name>
<comment type="caution">
    <text evidence="2">The sequence shown here is derived from an EMBL/GenBank/DDBJ whole genome shotgun (WGS) entry which is preliminary data.</text>
</comment>
<evidence type="ECO:0000313" key="2">
    <source>
        <dbReference type="EMBL" id="KAE9058268.1"/>
    </source>
</evidence>
<dbReference type="Proteomes" id="UP000488956">
    <property type="component" value="Unassembled WGS sequence"/>
</dbReference>
<evidence type="ECO:0000313" key="3">
    <source>
        <dbReference type="Proteomes" id="UP000488956"/>
    </source>
</evidence>
<dbReference type="AlphaFoldDB" id="A0A6G0JJC3"/>
<organism evidence="2 3">
    <name type="scientific">Phytophthora fragariae</name>
    <dbReference type="NCBI Taxonomy" id="53985"/>
    <lineage>
        <taxon>Eukaryota</taxon>
        <taxon>Sar</taxon>
        <taxon>Stramenopiles</taxon>
        <taxon>Oomycota</taxon>
        <taxon>Peronosporomycetes</taxon>
        <taxon>Peronosporales</taxon>
        <taxon>Peronosporaceae</taxon>
        <taxon>Phytophthora</taxon>
    </lineage>
</organism>
<reference evidence="2 3" key="1">
    <citation type="submission" date="2018-09" db="EMBL/GenBank/DDBJ databases">
        <title>Genomic investigation of the strawberry pathogen Phytophthora fragariae indicates pathogenicity is determined by transcriptional variation in three key races.</title>
        <authorList>
            <person name="Adams T.M."/>
            <person name="Armitage A.D."/>
            <person name="Sobczyk M.K."/>
            <person name="Bates H.J."/>
            <person name="Dunwell J.M."/>
            <person name="Nellist C.F."/>
            <person name="Harrison R.J."/>
        </authorList>
    </citation>
    <scope>NUCLEOTIDE SEQUENCE [LARGE SCALE GENOMIC DNA]</scope>
    <source>
        <strain evidence="2 3">ONT-3</strain>
    </source>
</reference>
<feature type="region of interest" description="Disordered" evidence="1">
    <location>
        <begin position="1"/>
        <end position="40"/>
    </location>
</feature>